<evidence type="ECO:0000259" key="4">
    <source>
        <dbReference type="Pfam" id="PF13193"/>
    </source>
</evidence>
<dbReference type="EMBL" id="SLWL01000008">
    <property type="protein sequence ID" value="TCO12706.1"/>
    <property type="molecule type" value="Genomic_DNA"/>
</dbReference>
<dbReference type="PANTHER" id="PTHR43201:SF5">
    <property type="entry name" value="MEDIUM-CHAIN ACYL-COA LIGASE ACSF2, MITOCHONDRIAL"/>
    <property type="match status" value="1"/>
</dbReference>
<dbReference type="Proteomes" id="UP000294881">
    <property type="component" value="Unassembled WGS sequence"/>
</dbReference>
<comment type="caution">
    <text evidence="5">The sequence shown here is derived from an EMBL/GenBank/DDBJ whole genome shotgun (WGS) entry which is preliminary data.</text>
</comment>
<dbReference type="Pfam" id="PF00501">
    <property type="entry name" value="AMP-binding"/>
    <property type="match status" value="1"/>
</dbReference>
<comment type="similarity">
    <text evidence="1">Belongs to the ATP-dependent AMP-binding enzyme family.</text>
</comment>
<sequence length="507" mass="55089">MQRALGRMLVGSYLETAAIRFPDALAIVCADTGRRFTFAQMEERANRLANAIEGLGLRKGDVLAFLVSNRAEIIDIYFALARTGVIGIPLNYRLAAPEIKSLAESMGAKGIIYEDRFAALAAPTAAILPTVIRIGAGHGAGEHDYQALTDAASTGRIERDIREEDPYYFNLTSGTTGLPKSYVLTQFNNSAIGPMFNAFDMTRHDVVMTVFPAFGRVGLAWILGAIMYGVPNVLTNFAPERALELMDSEGVTILNLVPTMAAMLLQARAADRPRPRALRAIVFAGASLPQPVREQTQAHLCEDLYEYYGMQETGALVVSTPEDRKRNPASQGRQTLFSEVRIVDDSGAPLPAGSHGEIIGRSPNAVTAYFGNPEKTAETFRNGWVHTGDIGFIDAEGFLTISGRKKEMIVTGGQNVHSAEVEEILLAHPRVADAAVFALPDPMWGEKVAALIVPEAGGEASDAELEAWCRERLAGFKIPRAIFRQAEPLPRTPTGKVQKFLLVERFA</sequence>
<dbReference type="GO" id="GO:0006631">
    <property type="term" value="P:fatty acid metabolic process"/>
    <property type="evidence" value="ECO:0007669"/>
    <property type="project" value="TreeGrafter"/>
</dbReference>
<evidence type="ECO:0000313" key="6">
    <source>
        <dbReference type="Proteomes" id="UP000294881"/>
    </source>
</evidence>
<dbReference type="InterPro" id="IPR045851">
    <property type="entry name" value="AMP-bd_C_sf"/>
</dbReference>
<gene>
    <name evidence="5" type="ORF">EV666_10829</name>
</gene>
<dbReference type="AlphaFoldDB" id="A0A4R2GS17"/>
<dbReference type="OrthoDB" id="9803968at2"/>
<reference evidence="5 6" key="1">
    <citation type="submission" date="2019-03" db="EMBL/GenBank/DDBJ databases">
        <title>Genomic Encyclopedia of Type Strains, Phase IV (KMG-IV): sequencing the most valuable type-strain genomes for metagenomic binning, comparative biology and taxonomic classification.</title>
        <authorList>
            <person name="Goeker M."/>
        </authorList>
    </citation>
    <scope>NUCLEOTIDE SEQUENCE [LARGE SCALE GENOMIC DNA]</scope>
    <source>
        <strain evidence="5 6">DSM 22958</strain>
    </source>
</reference>
<feature type="domain" description="AMP-dependent synthetase/ligase" evidence="3">
    <location>
        <begin position="15"/>
        <end position="370"/>
    </location>
</feature>
<evidence type="ECO:0000256" key="2">
    <source>
        <dbReference type="ARBA" id="ARBA00022598"/>
    </source>
</evidence>
<dbReference type="Gene3D" id="3.30.300.30">
    <property type="match status" value="1"/>
</dbReference>
<dbReference type="Gene3D" id="3.40.50.12780">
    <property type="entry name" value="N-terminal domain of ligase-like"/>
    <property type="match status" value="1"/>
</dbReference>
<accession>A0A4R2GS17</accession>
<feature type="domain" description="AMP-binding enzyme C-terminal" evidence="4">
    <location>
        <begin position="420"/>
        <end position="496"/>
    </location>
</feature>
<dbReference type="RefSeq" id="WP_132006990.1">
    <property type="nucleotide sequence ID" value="NZ_JBHUNN010000001.1"/>
</dbReference>
<organism evidence="5 6">
    <name type="scientific">Camelimonas lactis</name>
    <dbReference type="NCBI Taxonomy" id="659006"/>
    <lineage>
        <taxon>Bacteria</taxon>
        <taxon>Pseudomonadati</taxon>
        <taxon>Pseudomonadota</taxon>
        <taxon>Alphaproteobacteria</taxon>
        <taxon>Hyphomicrobiales</taxon>
        <taxon>Chelatococcaceae</taxon>
        <taxon>Camelimonas</taxon>
    </lineage>
</organism>
<dbReference type="PROSITE" id="PS00455">
    <property type="entry name" value="AMP_BINDING"/>
    <property type="match status" value="1"/>
</dbReference>
<dbReference type="GO" id="GO:0031956">
    <property type="term" value="F:medium-chain fatty acid-CoA ligase activity"/>
    <property type="evidence" value="ECO:0007669"/>
    <property type="project" value="TreeGrafter"/>
</dbReference>
<evidence type="ECO:0000256" key="1">
    <source>
        <dbReference type="ARBA" id="ARBA00006432"/>
    </source>
</evidence>
<dbReference type="InterPro" id="IPR020845">
    <property type="entry name" value="AMP-binding_CS"/>
</dbReference>
<evidence type="ECO:0000313" key="5">
    <source>
        <dbReference type="EMBL" id="TCO12706.1"/>
    </source>
</evidence>
<dbReference type="InterPro" id="IPR042099">
    <property type="entry name" value="ANL_N_sf"/>
</dbReference>
<protein>
    <submittedName>
        <fullName evidence="5">Fatty-acyl-CoA synthase/O-succinylbenzoic acid--CoA ligase</fullName>
    </submittedName>
</protein>
<dbReference type="SUPFAM" id="SSF56801">
    <property type="entry name" value="Acetyl-CoA synthetase-like"/>
    <property type="match status" value="1"/>
</dbReference>
<dbReference type="Pfam" id="PF13193">
    <property type="entry name" value="AMP-binding_C"/>
    <property type="match status" value="1"/>
</dbReference>
<dbReference type="PANTHER" id="PTHR43201">
    <property type="entry name" value="ACYL-COA SYNTHETASE"/>
    <property type="match status" value="1"/>
</dbReference>
<keyword evidence="2 5" id="KW-0436">Ligase</keyword>
<dbReference type="InterPro" id="IPR000873">
    <property type="entry name" value="AMP-dep_synth/lig_dom"/>
</dbReference>
<evidence type="ECO:0000259" key="3">
    <source>
        <dbReference type="Pfam" id="PF00501"/>
    </source>
</evidence>
<dbReference type="InterPro" id="IPR025110">
    <property type="entry name" value="AMP-bd_C"/>
</dbReference>
<proteinExistence type="inferred from homology"/>
<name>A0A4R2GS17_9HYPH</name>
<keyword evidence="6" id="KW-1185">Reference proteome</keyword>